<feature type="domain" description="N-acetyltransferase" evidence="1">
    <location>
        <begin position="69"/>
        <end position="240"/>
    </location>
</feature>
<sequence length="240" mass="27165">MGSDNGDFVEQFVILTPRLIIVPTPIAVSFNSYRALYSELHANVDFCEMGFGHHFPARVWSDEETREMIQTRDIERCWQKRGLGDFAVGLRGPSTLESDNQSTQNDHFTTLKGDDYVRVAGLNNIHLASSEWVGYAGLRDATTTSMPSREPGDAALPSWVEMIELRYGVSPKYWGQGITQEASKAIMQWSVEERGVKRFIAETERDNSRSAKVLQKIGFTLSDSNYWKEPSELEWECAAK</sequence>
<dbReference type="InterPro" id="IPR000182">
    <property type="entry name" value="GNAT_dom"/>
</dbReference>
<dbReference type="Pfam" id="PF13302">
    <property type="entry name" value="Acetyltransf_3"/>
    <property type="match status" value="1"/>
</dbReference>
<dbReference type="AlphaFoldDB" id="A0A0A2IZ76"/>
<keyword evidence="2" id="KW-0808">Transferase</keyword>
<name>A0A0A2IZ76_PENEN</name>
<gene>
    <name evidence="2" type="ORF">PEX2_063660</name>
</gene>
<dbReference type="InterPro" id="IPR016181">
    <property type="entry name" value="Acyl_CoA_acyltransferase"/>
</dbReference>
<dbReference type="PROSITE" id="PS51186">
    <property type="entry name" value="GNAT"/>
    <property type="match status" value="1"/>
</dbReference>
<keyword evidence="2" id="KW-0012">Acyltransferase</keyword>
<dbReference type="PhylomeDB" id="A0A0A2IZ76"/>
<accession>A0A0A2IZ76</accession>
<organism evidence="2 3">
    <name type="scientific">Penicillium expansum</name>
    <name type="common">Blue mold rot fungus</name>
    <dbReference type="NCBI Taxonomy" id="27334"/>
    <lineage>
        <taxon>Eukaryota</taxon>
        <taxon>Fungi</taxon>
        <taxon>Dikarya</taxon>
        <taxon>Ascomycota</taxon>
        <taxon>Pezizomycotina</taxon>
        <taxon>Eurotiomycetes</taxon>
        <taxon>Eurotiomycetidae</taxon>
        <taxon>Eurotiales</taxon>
        <taxon>Aspergillaceae</taxon>
        <taxon>Penicillium</taxon>
    </lineage>
</organism>
<dbReference type="PANTHER" id="PTHR43792">
    <property type="entry name" value="GNAT FAMILY, PUTATIVE (AFU_ORTHOLOGUE AFUA_3G00765)-RELATED-RELATED"/>
    <property type="match status" value="1"/>
</dbReference>
<reference evidence="2 3" key="1">
    <citation type="journal article" date="2015" name="Mol. Plant Microbe Interact.">
        <title>Genome, transcriptome, and functional analyses of Penicillium expansum provide new insights into secondary metabolism and pathogenicity.</title>
        <authorList>
            <person name="Ballester A.R."/>
            <person name="Marcet-Houben M."/>
            <person name="Levin E."/>
            <person name="Sela N."/>
            <person name="Selma-Lazaro C."/>
            <person name="Carmona L."/>
            <person name="Wisniewski M."/>
            <person name="Droby S."/>
            <person name="Gonzalez-Candelas L."/>
            <person name="Gabaldon T."/>
        </authorList>
    </citation>
    <scope>NUCLEOTIDE SEQUENCE [LARGE SCALE GENOMIC DNA]</scope>
    <source>
        <strain evidence="2 3">MD-8</strain>
    </source>
</reference>
<proteinExistence type="predicted"/>
<evidence type="ECO:0000259" key="1">
    <source>
        <dbReference type="PROSITE" id="PS51186"/>
    </source>
</evidence>
<dbReference type="GO" id="GO:0016747">
    <property type="term" value="F:acyltransferase activity, transferring groups other than amino-acyl groups"/>
    <property type="evidence" value="ECO:0007669"/>
    <property type="project" value="InterPro"/>
</dbReference>
<dbReference type="Gene3D" id="3.40.630.30">
    <property type="match status" value="1"/>
</dbReference>
<keyword evidence="3" id="KW-1185">Reference proteome</keyword>
<dbReference type="InterPro" id="IPR051531">
    <property type="entry name" value="N-acetyltransferase"/>
</dbReference>
<dbReference type="SUPFAM" id="SSF55729">
    <property type="entry name" value="Acyl-CoA N-acyltransferases (Nat)"/>
    <property type="match status" value="1"/>
</dbReference>
<dbReference type="HOGENOM" id="CLU_1156743_0_0_1"/>
<dbReference type="GeneID" id="27679057"/>
<evidence type="ECO:0000313" key="2">
    <source>
        <dbReference type="EMBL" id="KGO50728.1"/>
    </source>
</evidence>
<dbReference type="Proteomes" id="UP000030143">
    <property type="component" value="Unassembled WGS sequence"/>
</dbReference>
<comment type="caution">
    <text evidence="2">The sequence shown here is derived from an EMBL/GenBank/DDBJ whole genome shotgun (WGS) entry which is preliminary data.</text>
</comment>
<dbReference type="EMBL" id="JQFZ01000325">
    <property type="protein sequence ID" value="KGO50728.1"/>
    <property type="molecule type" value="Genomic_DNA"/>
</dbReference>
<protein>
    <submittedName>
        <fullName evidence="2">Acyl-CoA N-acyltransferase</fullName>
    </submittedName>
</protein>
<evidence type="ECO:0000313" key="3">
    <source>
        <dbReference type="Proteomes" id="UP000030143"/>
    </source>
</evidence>
<dbReference type="OrthoDB" id="630895at2759"/>
<dbReference type="PANTHER" id="PTHR43792:SF16">
    <property type="entry name" value="N-ACETYLTRANSFERASE DOMAIN-CONTAINING PROTEIN"/>
    <property type="match status" value="1"/>
</dbReference>
<dbReference type="VEuPathDB" id="FungiDB:PEXP_070540"/>
<dbReference type="RefSeq" id="XP_016593879.1">
    <property type="nucleotide sequence ID" value="XM_016743637.1"/>
</dbReference>